<feature type="domain" description="Tyrosinase copper-binding" evidence="3">
    <location>
        <begin position="392"/>
        <end position="403"/>
    </location>
</feature>
<dbReference type="AlphaFoldDB" id="A0A1I7ZBZ5"/>
<protein>
    <submittedName>
        <fullName evidence="5">Tyrosinase_Cu-bd domain-containing protein</fullName>
    </submittedName>
</protein>
<name>A0A1I7ZBZ5_9BILA</name>
<dbReference type="InterPro" id="IPR008922">
    <property type="entry name" value="Di-copper_centre_dom_sf"/>
</dbReference>
<evidence type="ECO:0000256" key="1">
    <source>
        <dbReference type="ARBA" id="ARBA00022723"/>
    </source>
</evidence>
<dbReference type="PROSITE" id="PS00497">
    <property type="entry name" value="TYROSINASE_1"/>
    <property type="match status" value="1"/>
</dbReference>
<dbReference type="SUPFAM" id="SSF48056">
    <property type="entry name" value="Di-copper centre-containing domain"/>
    <property type="match status" value="1"/>
</dbReference>
<dbReference type="Proteomes" id="UP000095287">
    <property type="component" value="Unplaced"/>
</dbReference>
<feature type="domain" description="Tyrosinase copper-binding" evidence="2">
    <location>
        <begin position="232"/>
        <end position="249"/>
    </location>
</feature>
<sequence length="542" mass="62658">MPTLPTSSSRSFLEDRRRSRADSYVRLDASVMTNLESKSHHNGRTSAPSGIRSPTTMLLPSSPFPGFSIVLAILLISASPVTARLPNPPVADCNLLPHSQFLTAQELDRACVHRSHWFNDLEAKSSTEFIQNITDSQRAYLASLERCIGDKCRSNCSSVQKKFRKDCYRHRREVPNPPRPKSIRKEYRMLTDEERQQLSRAMNSLKQKTIDNVTAWDLHTLIHYPDSAPGAHWGPAFLPWHREFLRQFELALQNEVPGVTLPYWDSTLDHGLPDPSDSTLWTDELLGNGNGYVKTGPFKDWDTNVFMPLSPVPVKKLYRYERRRNRSICLLRAAGSRPQDRLLTERDINWIESRTNYSELTFCHDKTFESMHGLSHVWVGGFMFVIRVSPNDPTFYMHHSFIDYVWERFRQKRQTRAQRETEYAKNTCNERHAPNAPMKPFKLKNIDGLSNDYTDYWYEYEPVRHCTKEKSFCDSKYLFCDKEAWKCRAKVTLGGKCKGFEGTDICYESECVEDSDSVKRRSESVHGLSMIIELGLIKCVCI</sequence>
<dbReference type="InterPro" id="IPR050316">
    <property type="entry name" value="Tyrosinase/Hemocyanin"/>
</dbReference>
<reference evidence="5" key="1">
    <citation type="submission" date="2016-11" db="UniProtKB">
        <authorList>
            <consortium name="WormBaseParasite"/>
        </authorList>
    </citation>
    <scope>IDENTIFICATION</scope>
</reference>
<dbReference type="PANTHER" id="PTHR11474">
    <property type="entry name" value="TYROSINASE FAMILY MEMBER"/>
    <property type="match status" value="1"/>
</dbReference>
<dbReference type="PANTHER" id="PTHR11474:SF122">
    <property type="entry name" value="TYROSINASE COPPER-BINDING DOMAIN-CONTAINING PROTEIN"/>
    <property type="match status" value="1"/>
</dbReference>
<evidence type="ECO:0000259" key="2">
    <source>
        <dbReference type="PROSITE" id="PS00497"/>
    </source>
</evidence>
<dbReference type="GO" id="GO:0016491">
    <property type="term" value="F:oxidoreductase activity"/>
    <property type="evidence" value="ECO:0007669"/>
    <property type="project" value="InterPro"/>
</dbReference>
<dbReference type="Pfam" id="PF00264">
    <property type="entry name" value="Tyrosinase"/>
    <property type="match status" value="1"/>
</dbReference>
<dbReference type="PROSITE" id="PS00498">
    <property type="entry name" value="TYROSINASE_2"/>
    <property type="match status" value="1"/>
</dbReference>
<dbReference type="InterPro" id="IPR002227">
    <property type="entry name" value="Tyrosinase_Cu-bd"/>
</dbReference>
<dbReference type="PRINTS" id="PR00092">
    <property type="entry name" value="TYROSINASE"/>
</dbReference>
<dbReference type="GO" id="GO:0046872">
    <property type="term" value="F:metal ion binding"/>
    <property type="evidence" value="ECO:0007669"/>
    <property type="project" value="UniProtKB-KW"/>
</dbReference>
<keyword evidence="4" id="KW-1185">Reference proteome</keyword>
<evidence type="ECO:0000259" key="3">
    <source>
        <dbReference type="PROSITE" id="PS00498"/>
    </source>
</evidence>
<organism evidence="4 5">
    <name type="scientific">Steinernema glaseri</name>
    <dbReference type="NCBI Taxonomy" id="37863"/>
    <lineage>
        <taxon>Eukaryota</taxon>
        <taxon>Metazoa</taxon>
        <taxon>Ecdysozoa</taxon>
        <taxon>Nematoda</taxon>
        <taxon>Chromadorea</taxon>
        <taxon>Rhabditida</taxon>
        <taxon>Tylenchina</taxon>
        <taxon>Panagrolaimomorpha</taxon>
        <taxon>Strongyloidoidea</taxon>
        <taxon>Steinernematidae</taxon>
        <taxon>Steinernema</taxon>
    </lineage>
</organism>
<dbReference type="Gene3D" id="1.10.1280.10">
    <property type="entry name" value="Di-copper center containing domain from catechol oxidase"/>
    <property type="match status" value="1"/>
</dbReference>
<proteinExistence type="predicted"/>
<evidence type="ECO:0000313" key="4">
    <source>
        <dbReference type="Proteomes" id="UP000095287"/>
    </source>
</evidence>
<keyword evidence="1" id="KW-0479">Metal-binding</keyword>
<dbReference type="WBParaSite" id="L893_g24641.t1">
    <property type="protein sequence ID" value="L893_g24641.t1"/>
    <property type="gene ID" value="L893_g24641"/>
</dbReference>
<evidence type="ECO:0000313" key="5">
    <source>
        <dbReference type="WBParaSite" id="L893_g24641.t1"/>
    </source>
</evidence>
<accession>A0A1I7ZBZ5</accession>